<name>C7MPC3_CRYCD</name>
<dbReference type="GO" id="GO:0005886">
    <property type="term" value="C:plasma membrane"/>
    <property type="evidence" value="ECO:0007669"/>
    <property type="project" value="UniProtKB-SubCell"/>
</dbReference>
<dbReference type="InterPro" id="IPR051449">
    <property type="entry name" value="ABC-2_transporter_component"/>
</dbReference>
<gene>
    <name evidence="8" type="ordered locus">Ccur_10720</name>
</gene>
<sequence>MYTLFKYQVIRLFRDKMVLIWAFIFPVILSLLFMAMFSGLANSYAAHAIDFGVVADSAYDKAPGLSTLVEKISDAHGENHLINATSFTSAQEAEEAVQEGSISGYLDVEEGNPTIHVTPSLSETEQTAIPIIKAVITSYIQTRDQAESLAKNGKLDAQALAQLQTPHISTEREQITQAPSDPQVRYYFSLLAFACGMGVMVSLAATQDAMPDASELGARRAMAGVPRWRVLASIFMGSWLCTLVCLLVAFYFIRIVVGINFGEHVELCHIAIAAASFMSCAAGMALGTFKRITGGIVSGIITLLSLFTGLYGSAAMSFASTFEQNFPLLASLNPLWQTAHGFYSLLYYDTLDPFFQNCTAILIMAAVFFTVALIRMRRMSYARL</sequence>
<keyword evidence="4 6" id="KW-1133">Transmembrane helix</keyword>
<dbReference type="eggNOG" id="COG0842">
    <property type="taxonomic scope" value="Bacteria"/>
</dbReference>
<protein>
    <recommendedName>
        <fullName evidence="7">ABC-2 type transporter transmembrane domain-containing protein</fullName>
    </recommendedName>
</protein>
<feature type="transmembrane region" description="Helical" evidence="6">
    <location>
        <begin position="354"/>
        <end position="374"/>
    </location>
</feature>
<dbReference type="RefSeq" id="WP_012803448.1">
    <property type="nucleotide sequence ID" value="NC_013170.1"/>
</dbReference>
<proteinExistence type="predicted"/>
<evidence type="ECO:0000256" key="4">
    <source>
        <dbReference type="ARBA" id="ARBA00022989"/>
    </source>
</evidence>
<dbReference type="PANTHER" id="PTHR30294">
    <property type="entry name" value="MEMBRANE COMPONENT OF ABC TRANSPORTER YHHJ-RELATED"/>
    <property type="match status" value="1"/>
</dbReference>
<evidence type="ECO:0000256" key="5">
    <source>
        <dbReference type="ARBA" id="ARBA00023136"/>
    </source>
</evidence>
<evidence type="ECO:0000259" key="7">
    <source>
        <dbReference type="Pfam" id="PF12698"/>
    </source>
</evidence>
<dbReference type="InterPro" id="IPR013525">
    <property type="entry name" value="ABC2_TM"/>
</dbReference>
<comment type="subcellular location">
    <subcellularLocation>
        <location evidence="1">Cell membrane</location>
        <topology evidence="1">Multi-pass membrane protein</topology>
    </subcellularLocation>
</comment>
<evidence type="ECO:0000256" key="6">
    <source>
        <dbReference type="SAM" id="Phobius"/>
    </source>
</evidence>
<organism evidence="8 9">
    <name type="scientific">Cryptobacterium curtum (strain ATCC 700683 / DSM 15641 / CCUG 43107 / 12-3)</name>
    <dbReference type="NCBI Taxonomy" id="469378"/>
    <lineage>
        <taxon>Bacteria</taxon>
        <taxon>Bacillati</taxon>
        <taxon>Actinomycetota</taxon>
        <taxon>Coriobacteriia</taxon>
        <taxon>Eggerthellales</taxon>
        <taxon>Eggerthellaceae</taxon>
        <taxon>Cryptobacterium</taxon>
    </lineage>
</organism>
<dbReference type="AlphaFoldDB" id="C7MPC3"/>
<dbReference type="HOGENOM" id="CLU_055441_0_0_11"/>
<keyword evidence="5 6" id="KW-0472">Membrane</keyword>
<evidence type="ECO:0000256" key="2">
    <source>
        <dbReference type="ARBA" id="ARBA00022475"/>
    </source>
</evidence>
<evidence type="ECO:0000256" key="3">
    <source>
        <dbReference type="ARBA" id="ARBA00022692"/>
    </source>
</evidence>
<keyword evidence="3 6" id="KW-0812">Transmembrane</keyword>
<dbReference type="Pfam" id="PF12698">
    <property type="entry name" value="ABC2_membrane_3"/>
    <property type="match status" value="1"/>
</dbReference>
<dbReference type="Proteomes" id="UP000000954">
    <property type="component" value="Chromosome"/>
</dbReference>
<feature type="transmembrane region" description="Helical" evidence="6">
    <location>
        <begin position="186"/>
        <end position="205"/>
    </location>
</feature>
<evidence type="ECO:0000313" key="8">
    <source>
        <dbReference type="EMBL" id="ACU94763.1"/>
    </source>
</evidence>
<dbReference type="KEGG" id="ccu:Ccur_10720"/>
<dbReference type="EMBL" id="CP001682">
    <property type="protein sequence ID" value="ACU94763.1"/>
    <property type="molecule type" value="Genomic_DNA"/>
</dbReference>
<dbReference type="OrthoDB" id="3240057at2"/>
<keyword evidence="9" id="KW-1185">Reference proteome</keyword>
<keyword evidence="2" id="KW-1003">Cell membrane</keyword>
<evidence type="ECO:0000256" key="1">
    <source>
        <dbReference type="ARBA" id="ARBA00004651"/>
    </source>
</evidence>
<feature type="transmembrane region" description="Helical" evidence="6">
    <location>
        <begin position="20"/>
        <end position="41"/>
    </location>
</feature>
<feature type="transmembrane region" description="Helical" evidence="6">
    <location>
        <begin position="292"/>
        <end position="314"/>
    </location>
</feature>
<dbReference type="STRING" id="469378.Ccur_10720"/>
<reference evidence="8 9" key="1">
    <citation type="journal article" date="2009" name="Stand. Genomic Sci.">
        <title>Complete genome sequence of Cryptobacterium curtum type strain (12-3).</title>
        <authorList>
            <person name="Mavrommatis K."/>
            <person name="Pukall R."/>
            <person name="Rohde C."/>
            <person name="Chen F."/>
            <person name="Sims D."/>
            <person name="Brettin T."/>
            <person name="Kuske C."/>
            <person name="Detter J.C."/>
            <person name="Han C."/>
            <person name="Lapidus A."/>
            <person name="Copeland A."/>
            <person name="Glavina Del Rio T."/>
            <person name="Nolan M."/>
            <person name="Lucas S."/>
            <person name="Tice H."/>
            <person name="Cheng J.F."/>
            <person name="Bruce D."/>
            <person name="Goodwin L."/>
            <person name="Pitluck S."/>
            <person name="Ovchinnikova G."/>
            <person name="Pati A."/>
            <person name="Ivanova N."/>
            <person name="Chen A."/>
            <person name="Palaniappan K."/>
            <person name="Chain P."/>
            <person name="D'haeseleer P."/>
            <person name="Goker M."/>
            <person name="Bristow J."/>
            <person name="Eisen J.A."/>
            <person name="Markowitz V."/>
            <person name="Hugenholtz P."/>
            <person name="Rohde M."/>
            <person name="Klenk H.P."/>
            <person name="Kyrpides N.C."/>
        </authorList>
    </citation>
    <scope>NUCLEOTIDE SEQUENCE [LARGE SCALE GENOMIC DNA]</scope>
    <source>
        <strain evidence="9">ATCC 700683 / DSM 15641 / 12-3</strain>
    </source>
</reference>
<evidence type="ECO:0000313" key="9">
    <source>
        <dbReference type="Proteomes" id="UP000000954"/>
    </source>
</evidence>
<accession>C7MPC3</accession>
<feature type="transmembrane region" description="Helical" evidence="6">
    <location>
        <begin position="265"/>
        <end position="286"/>
    </location>
</feature>
<feature type="transmembrane region" description="Helical" evidence="6">
    <location>
        <begin position="230"/>
        <end position="253"/>
    </location>
</feature>
<dbReference type="PANTHER" id="PTHR30294:SF29">
    <property type="entry name" value="MULTIDRUG ABC TRANSPORTER PERMEASE YBHS-RELATED"/>
    <property type="match status" value="1"/>
</dbReference>
<feature type="domain" description="ABC-2 type transporter transmembrane" evidence="7">
    <location>
        <begin position="16"/>
        <end position="374"/>
    </location>
</feature>
<dbReference type="GO" id="GO:0140359">
    <property type="term" value="F:ABC-type transporter activity"/>
    <property type="evidence" value="ECO:0007669"/>
    <property type="project" value="InterPro"/>
</dbReference>